<accession>A0A8T9CDP1</accession>
<sequence length="320" mass="34899">MQWLSLVTVALAVSQTHAAMTRFACSQLVTERLDPIISPGVVGSQHMHQIVGGNAFNVTMPETTDFGSEASCTSCTFSEDFSNYWTPVLYFQAQNGSFRRVPQMANQYLNGANGGVTVYYVTPDDTSVNVTAFKPGFRMIVGTATARTSAGGYTNSYRCYDGPNFEPNPFGVSDNDTMDLPQRYCAGGIRAANFFPTCWDGVNLDSPDHKSHMSYLMGSTCPSSHPVQVPQVFLETVWDTAVFDKSQWPTDGSQPFVFAQGDPTGYGNHADYVFGWKGDSLQRAMDARCDVSGCTELATQTMTAANQCTQPQIAKEALDE</sequence>
<dbReference type="Pfam" id="PF09362">
    <property type="entry name" value="DUF1996"/>
    <property type="match status" value="1"/>
</dbReference>
<feature type="non-terminal residue" evidence="3">
    <location>
        <position position="1"/>
    </location>
</feature>
<dbReference type="PANTHER" id="PTHR43662:SF3">
    <property type="entry name" value="DOMAIN PROTEIN, PUTATIVE (AFU_ORTHOLOGUE AFUA_6G11970)-RELATED"/>
    <property type="match status" value="1"/>
</dbReference>
<evidence type="ECO:0000313" key="4">
    <source>
        <dbReference type="Proteomes" id="UP000469558"/>
    </source>
</evidence>
<dbReference type="InterPro" id="IPR018535">
    <property type="entry name" value="DUF1996"/>
</dbReference>
<keyword evidence="1" id="KW-0732">Signal</keyword>
<dbReference type="EMBL" id="QGMK01000206">
    <property type="protein sequence ID" value="TVY83302.1"/>
    <property type="molecule type" value="Genomic_DNA"/>
</dbReference>
<dbReference type="Proteomes" id="UP000469558">
    <property type="component" value="Unassembled WGS sequence"/>
</dbReference>
<protein>
    <recommendedName>
        <fullName evidence="2">DUF1996 domain-containing protein</fullName>
    </recommendedName>
</protein>
<comment type="caution">
    <text evidence="3">The sequence shown here is derived from an EMBL/GenBank/DDBJ whole genome shotgun (WGS) entry which is preliminary data.</text>
</comment>
<feature type="domain" description="DUF1996" evidence="2">
    <location>
        <begin position="34"/>
        <end position="276"/>
    </location>
</feature>
<name>A0A8T9CDP1_9HELO</name>
<dbReference type="PANTHER" id="PTHR43662">
    <property type="match status" value="1"/>
</dbReference>
<evidence type="ECO:0000259" key="2">
    <source>
        <dbReference type="Pfam" id="PF09362"/>
    </source>
</evidence>
<feature type="signal peptide" evidence="1">
    <location>
        <begin position="1"/>
        <end position="18"/>
    </location>
</feature>
<organism evidence="3 4">
    <name type="scientific">Lachnellula suecica</name>
    <dbReference type="NCBI Taxonomy" id="602035"/>
    <lineage>
        <taxon>Eukaryota</taxon>
        <taxon>Fungi</taxon>
        <taxon>Dikarya</taxon>
        <taxon>Ascomycota</taxon>
        <taxon>Pezizomycotina</taxon>
        <taxon>Leotiomycetes</taxon>
        <taxon>Helotiales</taxon>
        <taxon>Lachnaceae</taxon>
        <taxon>Lachnellula</taxon>
    </lineage>
</organism>
<gene>
    <name evidence="3" type="ORF">LSUE1_G001546</name>
</gene>
<feature type="chain" id="PRO_5035734875" description="DUF1996 domain-containing protein" evidence="1">
    <location>
        <begin position="19"/>
        <end position="320"/>
    </location>
</feature>
<reference evidence="3 4" key="1">
    <citation type="submission" date="2018-05" db="EMBL/GenBank/DDBJ databases">
        <title>Genome sequencing and assembly of the regulated plant pathogen Lachnellula willkommii and related sister species for the development of diagnostic species identification markers.</title>
        <authorList>
            <person name="Giroux E."/>
            <person name="Bilodeau G."/>
        </authorList>
    </citation>
    <scope>NUCLEOTIDE SEQUENCE [LARGE SCALE GENOMIC DNA]</scope>
    <source>
        <strain evidence="3 4">CBS 268.59</strain>
    </source>
</reference>
<keyword evidence="4" id="KW-1185">Reference proteome</keyword>
<dbReference type="AlphaFoldDB" id="A0A8T9CDP1"/>
<dbReference type="OrthoDB" id="74764at2759"/>
<evidence type="ECO:0000256" key="1">
    <source>
        <dbReference type="SAM" id="SignalP"/>
    </source>
</evidence>
<evidence type="ECO:0000313" key="3">
    <source>
        <dbReference type="EMBL" id="TVY83302.1"/>
    </source>
</evidence>
<proteinExistence type="predicted"/>